<keyword evidence="3" id="KW-1003">Cell membrane</keyword>
<feature type="domain" description="Tripartite ATP-independent periplasmic transporters DctQ component" evidence="8">
    <location>
        <begin position="6"/>
        <end position="137"/>
    </location>
</feature>
<keyword evidence="10" id="KW-1185">Reference proteome</keyword>
<evidence type="ECO:0000256" key="6">
    <source>
        <dbReference type="ARBA" id="ARBA00023136"/>
    </source>
</evidence>
<sequence length="140" mass="15238">MLLATALLTVVSVISRWLTSQPVKGDFELVSLGSGLAVLSFLAWGSVTRANILVDSFTAWLPARLNGAIDAFWSLVWAATTLLIAERMWQGMFDTWRNGMRTIGLLALPYWWAIGIGAFCFALAGIAALLAIPRLLRGRG</sequence>
<dbReference type="InterPro" id="IPR055348">
    <property type="entry name" value="DctQ"/>
</dbReference>
<comment type="subcellular location">
    <subcellularLocation>
        <location evidence="7">Cell inner membrane</location>
        <topology evidence="7">Multi-pass membrane protein</topology>
    </subcellularLocation>
    <subcellularLocation>
        <location evidence="1">Cell membrane</location>
        <topology evidence="1">Multi-pass membrane protein</topology>
    </subcellularLocation>
</comment>
<proteinExistence type="inferred from homology"/>
<evidence type="ECO:0000259" key="8">
    <source>
        <dbReference type="Pfam" id="PF04290"/>
    </source>
</evidence>
<keyword evidence="4 7" id="KW-0812">Transmembrane</keyword>
<keyword evidence="7" id="KW-0997">Cell inner membrane</keyword>
<evidence type="ECO:0000256" key="4">
    <source>
        <dbReference type="ARBA" id="ARBA00022692"/>
    </source>
</evidence>
<comment type="subunit">
    <text evidence="7">The complex comprises the extracytoplasmic solute receptor protein and the two transmembrane proteins.</text>
</comment>
<comment type="caution">
    <text evidence="7">Lacks conserved residue(s) required for the propagation of feature annotation.</text>
</comment>
<protein>
    <recommendedName>
        <fullName evidence="7">TRAP transporter small permease protein</fullName>
    </recommendedName>
</protein>
<keyword evidence="6 7" id="KW-0472">Membrane</keyword>
<evidence type="ECO:0000256" key="3">
    <source>
        <dbReference type="ARBA" id="ARBA00022475"/>
    </source>
</evidence>
<dbReference type="EMBL" id="CP137852">
    <property type="protein sequence ID" value="WPB87110.1"/>
    <property type="molecule type" value="Genomic_DNA"/>
</dbReference>
<evidence type="ECO:0000313" key="10">
    <source>
        <dbReference type="Proteomes" id="UP001305521"/>
    </source>
</evidence>
<organism evidence="9 10">
    <name type="scientific">Sediminicoccus rosea</name>
    <dbReference type="NCBI Taxonomy" id="1225128"/>
    <lineage>
        <taxon>Bacteria</taxon>
        <taxon>Pseudomonadati</taxon>
        <taxon>Pseudomonadota</taxon>
        <taxon>Alphaproteobacteria</taxon>
        <taxon>Acetobacterales</taxon>
        <taxon>Roseomonadaceae</taxon>
        <taxon>Sediminicoccus</taxon>
    </lineage>
</organism>
<name>A0ABZ0PNH7_9PROT</name>
<comment type="function">
    <text evidence="7">Part of the tripartite ATP-independent periplasmic (TRAP) transport system.</text>
</comment>
<feature type="transmembrane region" description="Helical" evidence="7">
    <location>
        <begin position="109"/>
        <end position="132"/>
    </location>
</feature>
<evidence type="ECO:0000256" key="2">
    <source>
        <dbReference type="ARBA" id="ARBA00022448"/>
    </source>
</evidence>
<keyword evidence="2 7" id="KW-0813">Transport</keyword>
<gene>
    <name evidence="9" type="ORF">R9Z33_09580</name>
</gene>
<evidence type="ECO:0000313" key="9">
    <source>
        <dbReference type="EMBL" id="WPB87110.1"/>
    </source>
</evidence>
<evidence type="ECO:0000256" key="7">
    <source>
        <dbReference type="RuleBase" id="RU369079"/>
    </source>
</evidence>
<evidence type="ECO:0000256" key="5">
    <source>
        <dbReference type="ARBA" id="ARBA00022989"/>
    </source>
</evidence>
<comment type="similarity">
    <text evidence="7">Belongs to the TRAP transporter small permease family.</text>
</comment>
<accession>A0ABZ0PNH7</accession>
<keyword evidence="5 7" id="KW-1133">Transmembrane helix</keyword>
<dbReference type="RefSeq" id="WP_318651067.1">
    <property type="nucleotide sequence ID" value="NZ_CP137852.1"/>
</dbReference>
<dbReference type="Pfam" id="PF04290">
    <property type="entry name" value="DctQ"/>
    <property type="match status" value="1"/>
</dbReference>
<dbReference type="Proteomes" id="UP001305521">
    <property type="component" value="Chromosome"/>
</dbReference>
<reference evidence="9 10" key="1">
    <citation type="submission" date="2023-11" db="EMBL/GenBank/DDBJ databases">
        <title>Arctic aerobic anoxygenic photoheterotroph Sediminicoccus rosea KRV36 adapts its photosynthesis to long days of polar summer.</title>
        <authorList>
            <person name="Tomasch J."/>
            <person name="Kopejtka K."/>
            <person name="Bily T."/>
            <person name="Gardiner A.T."/>
            <person name="Gardian Z."/>
            <person name="Shivaramu S."/>
            <person name="Koblizek M."/>
            <person name="Engelhardt F."/>
            <person name="Kaftan D."/>
        </authorList>
    </citation>
    <scope>NUCLEOTIDE SEQUENCE [LARGE SCALE GENOMIC DNA]</scope>
    <source>
        <strain evidence="9 10">R-30</strain>
    </source>
</reference>
<evidence type="ECO:0000256" key="1">
    <source>
        <dbReference type="ARBA" id="ARBA00004651"/>
    </source>
</evidence>